<organism evidence="4 5">
    <name type="scientific">Pseudovirgaria hyperparasitica</name>
    <dbReference type="NCBI Taxonomy" id="470096"/>
    <lineage>
        <taxon>Eukaryota</taxon>
        <taxon>Fungi</taxon>
        <taxon>Dikarya</taxon>
        <taxon>Ascomycota</taxon>
        <taxon>Pezizomycotina</taxon>
        <taxon>Dothideomycetes</taxon>
        <taxon>Dothideomycetes incertae sedis</taxon>
        <taxon>Acrospermales</taxon>
        <taxon>Acrospermaceae</taxon>
        <taxon>Pseudovirgaria</taxon>
    </lineage>
</organism>
<name>A0A6A6WH36_9PEZI</name>
<evidence type="ECO:0000256" key="1">
    <source>
        <dbReference type="ARBA" id="ARBA00022801"/>
    </source>
</evidence>
<dbReference type="RefSeq" id="XP_033604569.1">
    <property type="nucleotide sequence ID" value="XM_033739711.1"/>
</dbReference>
<dbReference type="PANTHER" id="PTHR48081:SF3">
    <property type="entry name" value="ALPHA_BETA HYDROLASE FOLD-3 DOMAIN-CONTAINING PROTEIN"/>
    <property type="match status" value="1"/>
</dbReference>
<dbReference type="Pfam" id="PF20434">
    <property type="entry name" value="BD-FAE"/>
    <property type="match status" value="1"/>
</dbReference>
<dbReference type="SUPFAM" id="SSF53474">
    <property type="entry name" value="alpha/beta-Hydrolases"/>
    <property type="match status" value="1"/>
</dbReference>
<gene>
    <name evidence="4" type="ORF">EJ05DRAFT_197800</name>
</gene>
<dbReference type="PANTHER" id="PTHR48081">
    <property type="entry name" value="AB HYDROLASE SUPERFAMILY PROTEIN C4A8.06C"/>
    <property type="match status" value="1"/>
</dbReference>
<reference evidence="4" key="1">
    <citation type="journal article" date="2020" name="Stud. Mycol.">
        <title>101 Dothideomycetes genomes: a test case for predicting lifestyles and emergence of pathogens.</title>
        <authorList>
            <person name="Haridas S."/>
            <person name="Albert R."/>
            <person name="Binder M."/>
            <person name="Bloem J."/>
            <person name="Labutti K."/>
            <person name="Salamov A."/>
            <person name="Andreopoulos B."/>
            <person name="Baker S."/>
            <person name="Barry K."/>
            <person name="Bills G."/>
            <person name="Bluhm B."/>
            <person name="Cannon C."/>
            <person name="Castanera R."/>
            <person name="Culley D."/>
            <person name="Daum C."/>
            <person name="Ezra D."/>
            <person name="Gonzalez J."/>
            <person name="Henrissat B."/>
            <person name="Kuo A."/>
            <person name="Liang C."/>
            <person name="Lipzen A."/>
            <person name="Lutzoni F."/>
            <person name="Magnuson J."/>
            <person name="Mondo S."/>
            <person name="Nolan M."/>
            <person name="Ohm R."/>
            <person name="Pangilinan J."/>
            <person name="Park H.-J."/>
            <person name="Ramirez L."/>
            <person name="Alfaro M."/>
            <person name="Sun H."/>
            <person name="Tritt A."/>
            <person name="Yoshinaga Y."/>
            <person name="Zwiers L.-H."/>
            <person name="Turgeon B."/>
            <person name="Goodwin S."/>
            <person name="Spatafora J."/>
            <person name="Crous P."/>
            <person name="Grigoriev I."/>
        </authorList>
    </citation>
    <scope>NUCLEOTIDE SEQUENCE</scope>
    <source>
        <strain evidence="4">CBS 121739</strain>
    </source>
</reference>
<dbReference type="Proteomes" id="UP000799437">
    <property type="component" value="Unassembled WGS sequence"/>
</dbReference>
<dbReference type="InterPro" id="IPR049492">
    <property type="entry name" value="BD-FAE-like_dom"/>
</dbReference>
<dbReference type="EMBL" id="ML996566">
    <property type="protein sequence ID" value="KAF2762118.1"/>
    <property type="molecule type" value="Genomic_DNA"/>
</dbReference>
<dbReference type="InterPro" id="IPR029058">
    <property type="entry name" value="AB_hydrolase_fold"/>
</dbReference>
<evidence type="ECO:0000259" key="2">
    <source>
        <dbReference type="Pfam" id="PF00326"/>
    </source>
</evidence>
<feature type="domain" description="Peptidase S9 prolyl oligopeptidase catalytic" evidence="2">
    <location>
        <begin position="232"/>
        <end position="316"/>
    </location>
</feature>
<dbReference type="InterPro" id="IPR050300">
    <property type="entry name" value="GDXG_lipolytic_enzyme"/>
</dbReference>
<dbReference type="GO" id="GO:0006508">
    <property type="term" value="P:proteolysis"/>
    <property type="evidence" value="ECO:0007669"/>
    <property type="project" value="InterPro"/>
</dbReference>
<proteinExistence type="predicted"/>
<dbReference type="Gene3D" id="3.40.50.1820">
    <property type="entry name" value="alpha/beta hydrolase"/>
    <property type="match status" value="1"/>
</dbReference>
<feature type="domain" description="BD-FAE-like" evidence="3">
    <location>
        <begin position="23"/>
        <end position="157"/>
    </location>
</feature>
<dbReference type="OrthoDB" id="19653at2759"/>
<dbReference type="InterPro" id="IPR001375">
    <property type="entry name" value="Peptidase_S9_cat"/>
</dbReference>
<dbReference type="AlphaFoldDB" id="A0A6A6WH36"/>
<dbReference type="GeneID" id="54480765"/>
<keyword evidence="1" id="KW-0378">Hydrolase</keyword>
<evidence type="ECO:0000313" key="4">
    <source>
        <dbReference type="EMBL" id="KAF2762118.1"/>
    </source>
</evidence>
<accession>A0A6A6WH36</accession>
<protein>
    <submittedName>
        <fullName evidence="4">Alpha/beta-hydrolase</fullName>
    </submittedName>
</protein>
<evidence type="ECO:0000313" key="5">
    <source>
        <dbReference type="Proteomes" id="UP000799437"/>
    </source>
</evidence>
<sequence length="321" mass="34871">MASLNATLRVPYKTLPDLEIETDVYLPSSTPSTVTKYPVILNIHGGAFMLGSSSMVNKDQVQNCLDRGWIVLALDHRLCPQVSILDGPLRDCRDALAWVYDGGLYQALRAHGFEKFGVDTDRVMGFGTSSGGHLALGLAYGVSRPVAAVLDFYGPASLKDPIWTTPLAHVPTPDVSEEFINRIFDGPVPTVGGMSLEGQGQLSPKDDPRTAFALTKISRGEVIQTIQPDGNLAAIDPCENVSATWPPVCIVHGLADDMVPVHLSRALYARMKDYGVDAEMIEIEGEKHTFAGKMVKGSKVWDEQRKGFDFLEKIVGRGPGF</sequence>
<evidence type="ECO:0000259" key="3">
    <source>
        <dbReference type="Pfam" id="PF20434"/>
    </source>
</evidence>
<dbReference type="GO" id="GO:0008236">
    <property type="term" value="F:serine-type peptidase activity"/>
    <property type="evidence" value="ECO:0007669"/>
    <property type="project" value="InterPro"/>
</dbReference>
<keyword evidence="5" id="KW-1185">Reference proteome</keyword>
<dbReference type="Pfam" id="PF00326">
    <property type="entry name" value="Peptidase_S9"/>
    <property type="match status" value="1"/>
</dbReference>